<proteinExistence type="predicted"/>
<comment type="caution">
    <text evidence="1">The sequence shown here is derived from an EMBL/GenBank/DDBJ whole genome shotgun (WGS) entry which is preliminary data.</text>
</comment>
<sequence>MKNLRKILIIFLLTLGWQLTVLGQDQPETSVWTSSRPDGHAPIGVMGDHMHKKGEWMISYRFMNMNMKDNYRDSDELSDAEVLQDFMIVPLDMTMNMHMFGVMYAISDKITLMGMLNYTRLSMDHLTRSGVVFNTESSSLADSKLTALYQLFSKNRQSIHLNAGISIPTGSQDNRDATPMGENQKLPYPMQIGSGTLDFLPGVTYLGQADKLSWGAQVAAVLRTGENDEGYTFGNKANFTSWIAYRWLDWVSTSLRLNGNSTGKIDGADDDLNPMMVQTANPDNFGGEQLFASLGANFQLPAGVFSGTRIGLEYALPVYQNLNGPQLGINNNFTLGIQYSF</sequence>
<name>A0ABT8L3G0_9BACT</name>
<accession>A0ABT8L3G0</accession>
<evidence type="ECO:0000313" key="2">
    <source>
        <dbReference type="Proteomes" id="UP001172083"/>
    </source>
</evidence>
<gene>
    <name evidence="1" type="ORF">QQ020_05750</name>
</gene>
<protein>
    <submittedName>
        <fullName evidence="1">Transporter</fullName>
    </submittedName>
</protein>
<dbReference type="EMBL" id="JAUJEB010000001">
    <property type="protein sequence ID" value="MDN5211541.1"/>
    <property type="molecule type" value="Genomic_DNA"/>
</dbReference>
<dbReference type="RefSeq" id="WP_346756873.1">
    <property type="nucleotide sequence ID" value="NZ_JAUJEB010000001.1"/>
</dbReference>
<dbReference type="Proteomes" id="UP001172083">
    <property type="component" value="Unassembled WGS sequence"/>
</dbReference>
<reference evidence="1" key="1">
    <citation type="submission" date="2023-06" db="EMBL/GenBank/DDBJ databases">
        <title>Genomic of Agaribacillus aureum.</title>
        <authorList>
            <person name="Wang G."/>
        </authorList>
    </citation>
    <scope>NUCLEOTIDE SEQUENCE</scope>
    <source>
        <strain evidence="1">BMA12</strain>
    </source>
</reference>
<evidence type="ECO:0000313" key="1">
    <source>
        <dbReference type="EMBL" id="MDN5211541.1"/>
    </source>
</evidence>
<keyword evidence="2" id="KW-1185">Reference proteome</keyword>
<organism evidence="1 2">
    <name type="scientific">Agaribacillus aureus</name>
    <dbReference type="NCBI Taxonomy" id="3051825"/>
    <lineage>
        <taxon>Bacteria</taxon>
        <taxon>Pseudomonadati</taxon>
        <taxon>Bacteroidota</taxon>
        <taxon>Cytophagia</taxon>
        <taxon>Cytophagales</taxon>
        <taxon>Splendidivirgaceae</taxon>
        <taxon>Agaribacillus</taxon>
    </lineage>
</organism>